<dbReference type="Proteomes" id="UP001162972">
    <property type="component" value="Chromosome 10"/>
</dbReference>
<evidence type="ECO:0000313" key="3">
    <source>
        <dbReference type="Proteomes" id="UP001162972"/>
    </source>
</evidence>
<proteinExistence type="predicted"/>
<dbReference type="EMBL" id="JAPFFJ010000003">
    <property type="protein sequence ID" value="KAJ6430797.1"/>
    <property type="molecule type" value="Genomic_DNA"/>
</dbReference>
<organism evidence="2 3">
    <name type="scientific">Salix udensis</name>
    <dbReference type="NCBI Taxonomy" id="889485"/>
    <lineage>
        <taxon>Eukaryota</taxon>
        <taxon>Viridiplantae</taxon>
        <taxon>Streptophyta</taxon>
        <taxon>Embryophyta</taxon>
        <taxon>Tracheophyta</taxon>
        <taxon>Spermatophyta</taxon>
        <taxon>Magnoliopsida</taxon>
        <taxon>eudicotyledons</taxon>
        <taxon>Gunneridae</taxon>
        <taxon>Pentapetalae</taxon>
        <taxon>rosids</taxon>
        <taxon>fabids</taxon>
        <taxon>Malpighiales</taxon>
        <taxon>Salicaceae</taxon>
        <taxon>Saliceae</taxon>
        <taxon>Salix</taxon>
    </lineage>
</organism>
<dbReference type="PANTHER" id="PTHR33116">
    <property type="entry name" value="REVERSE TRANSCRIPTASE ZINC-BINDING DOMAIN-CONTAINING PROTEIN-RELATED-RELATED"/>
    <property type="match status" value="1"/>
</dbReference>
<evidence type="ECO:0000313" key="2">
    <source>
        <dbReference type="EMBL" id="KAJ6430797.1"/>
    </source>
</evidence>
<accession>A0AAD6PHR0</accession>
<protein>
    <recommendedName>
        <fullName evidence="1">Reverse transcriptase zinc-binding domain-containing protein</fullName>
    </recommendedName>
</protein>
<feature type="domain" description="Reverse transcriptase zinc-binding" evidence="1">
    <location>
        <begin position="5"/>
        <end position="73"/>
    </location>
</feature>
<reference evidence="2 3" key="1">
    <citation type="journal article" date="2023" name="Int. J. Mol. Sci.">
        <title>De Novo Assembly and Annotation of 11 Diverse Shrub Willow (Salix) Genomes Reveals Novel Gene Organization in Sex-Linked Regions.</title>
        <authorList>
            <person name="Hyden B."/>
            <person name="Feng K."/>
            <person name="Yates T.B."/>
            <person name="Jawdy S."/>
            <person name="Cereghino C."/>
            <person name="Smart L.B."/>
            <person name="Muchero W."/>
        </authorList>
    </citation>
    <scope>NUCLEOTIDE SEQUENCE [LARGE SCALE GENOMIC DNA]</scope>
    <source>
        <tissue evidence="2">Shoot tip</tissue>
    </source>
</reference>
<dbReference type="AlphaFoldDB" id="A0AAD6PHR0"/>
<comment type="caution">
    <text evidence="2">The sequence shown here is derived from an EMBL/GenBank/DDBJ whole genome shotgun (WGS) entry which is preliminary data.</text>
</comment>
<gene>
    <name evidence="2" type="ORF">OIU84_018329</name>
</gene>
<evidence type="ECO:0000259" key="1">
    <source>
        <dbReference type="Pfam" id="PF13966"/>
    </source>
</evidence>
<name>A0AAD6PHR0_9ROSI</name>
<dbReference type="Pfam" id="PF13966">
    <property type="entry name" value="zf-RVT"/>
    <property type="match status" value="1"/>
</dbReference>
<dbReference type="InterPro" id="IPR026960">
    <property type="entry name" value="RVT-Znf"/>
</dbReference>
<keyword evidence="3" id="KW-1185">Reference proteome</keyword>
<dbReference type="PANTHER" id="PTHR33116:SF84">
    <property type="entry name" value="RNA-DIRECTED DNA POLYMERASE"/>
    <property type="match status" value="1"/>
</dbReference>
<sequence length="212" mass="24636">MRTNQIGHVNVLWHSWHVPRFSFILWLASRGRLRTMDRIHHSSGAQQKCVLCDVHEESHNHLFFGCKLSAQIWLEVSARAQISWRQNSWPQAWSEFVESSRGQTKAKIKMRGLVLSATIYHIWRERNWRLHNQRFSCTKKIKEDIVNAIRERLRNLEERDGLGEDELRRWESFGWTGLMVGLAEPFSGPWASGAFFGASELLGLQFGLAGPL</sequence>